<accession>A0A7W8AU35</accession>
<name>A0A7W8AU35_STRST</name>
<dbReference type="AlphaFoldDB" id="A0A7W8AU35"/>
<dbReference type="Proteomes" id="UP000549009">
    <property type="component" value="Unassembled WGS sequence"/>
</dbReference>
<proteinExistence type="predicted"/>
<sequence length="55" mass="6220">MSAPSARPVRFEDPARNTAYWQRSTRIVDAAPPLTDAQRAIIRTAFHQPTERRAA</sequence>
<evidence type="ECO:0000313" key="1">
    <source>
        <dbReference type="EMBL" id="MBB5103253.1"/>
    </source>
</evidence>
<evidence type="ECO:0000313" key="2">
    <source>
        <dbReference type="Proteomes" id="UP000549009"/>
    </source>
</evidence>
<dbReference type="RefSeq" id="WP_170316417.1">
    <property type="nucleotide sequence ID" value="NZ_BMSQ01000004.1"/>
</dbReference>
<protein>
    <submittedName>
        <fullName evidence="1">Putative DNA binding protein</fullName>
    </submittedName>
</protein>
<dbReference type="EMBL" id="JACHJD010000003">
    <property type="protein sequence ID" value="MBB5103253.1"/>
    <property type="molecule type" value="Genomic_DNA"/>
</dbReference>
<comment type="caution">
    <text evidence="1">The sequence shown here is derived from an EMBL/GenBank/DDBJ whole genome shotgun (WGS) entry which is preliminary data.</text>
</comment>
<keyword evidence="2" id="KW-1185">Reference proteome</keyword>
<organism evidence="1 2">
    <name type="scientific">Streptomyces spectabilis</name>
    <dbReference type="NCBI Taxonomy" id="68270"/>
    <lineage>
        <taxon>Bacteria</taxon>
        <taxon>Bacillati</taxon>
        <taxon>Actinomycetota</taxon>
        <taxon>Actinomycetes</taxon>
        <taxon>Kitasatosporales</taxon>
        <taxon>Streptomycetaceae</taxon>
        <taxon>Streptomyces</taxon>
    </lineage>
</organism>
<gene>
    <name evidence="1" type="ORF">FHS40_002306</name>
</gene>
<reference evidence="1 2" key="1">
    <citation type="submission" date="2020-08" db="EMBL/GenBank/DDBJ databases">
        <title>Genomic Encyclopedia of Type Strains, Phase III (KMG-III): the genomes of soil and plant-associated and newly described type strains.</title>
        <authorList>
            <person name="Whitman W."/>
        </authorList>
    </citation>
    <scope>NUCLEOTIDE SEQUENCE [LARGE SCALE GENOMIC DNA]</scope>
    <source>
        <strain evidence="1 2">CECT 3146</strain>
    </source>
</reference>